<reference evidence="1" key="1">
    <citation type="journal article" date="2022" name="Int. J. Mol. Sci.">
        <title>Draft Genome of Tanacetum Coccineum: Genomic Comparison of Closely Related Tanacetum-Family Plants.</title>
        <authorList>
            <person name="Yamashiro T."/>
            <person name="Shiraishi A."/>
            <person name="Nakayama K."/>
            <person name="Satake H."/>
        </authorList>
    </citation>
    <scope>NUCLEOTIDE SEQUENCE</scope>
</reference>
<gene>
    <name evidence="1" type="ORF">Tco_0821982</name>
</gene>
<name>A0ABQ5AI41_9ASTR</name>
<proteinExistence type="predicted"/>
<dbReference type="Proteomes" id="UP001151760">
    <property type="component" value="Unassembled WGS sequence"/>
</dbReference>
<keyword evidence="2" id="KW-1185">Reference proteome</keyword>
<dbReference type="EMBL" id="BQNB010012224">
    <property type="protein sequence ID" value="GJT00813.1"/>
    <property type="molecule type" value="Genomic_DNA"/>
</dbReference>
<comment type="caution">
    <text evidence="1">The sequence shown here is derived from an EMBL/GenBank/DDBJ whole genome shotgun (WGS) entry which is preliminary data.</text>
</comment>
<accession>A0ABQ5AI41</accession>
<organism evidence="1 2">
    <name type="scientific">Tanacetum coccineum</name>
    <dbReference type="NCBI Taxonomy" id="301880"/>
    <lineage>
        <taxon>Eukaryota</taxon>
        <taxon>Viridiplantae</taxon>
        <taxon>Streptophyta</taxon>
        <taxon>Embryophyta</taxon>
        <taxon>Tracheophyta</taxon>
        <taxon>Spermatophyta</taxon>
        <taxon>Magnoliopsida</taxon>
        <taxon>eudicotyledons</taxon>
        <taxon>Gunneridae</taxon>
        <taxon>Pentapetalae</taxon>
        <taxon>asterids</taxon>
        <taxon>campanulids</taxon>
        <taxon>Asterales</taxon>
        <taxon>Asteraceae</taxon>
        <taxon>Asteroideae</taxon>
        <taxon>Anthemideae</taxon>
        <taxon>Anthemidinae</taxon>
        <taxon>Tanacetum</taxon>
    </lineage>
</organism>
<evidence type="ECO:0000313" key="2">
    <source>
        <dbReference type="Proteomes" id="UP001151760"/>
    </source>
</evidence>
<sequence length="144" mass="15699">MIPPLADLFLVYNAFGVRKKGITVLQINSLIASLVACFRRNTREGGRRQASHLVELVGPISLSLPMIDGPRLLGFLLGNYGVKLLKDGGKLNIPAFLVTKNGLLGSKLLISKAQKENARRLGVVDGLDETERGYQRRCLGEIVS</sequence>
<protein>
    <submittedName>
        <fullName evidence="1">Uncharacterized protein</fullName>
    </submittedName>
</protein>
<evidence type="ECO:0000313" key="1">
    <source>
        <dbReference type="EMBL" id="GJT00813.1"/>
    </source>
</evidence>
<reference evidence="1" key="2">
    <citation type="submission" date="2022-01" db="EMBL/GenBank/DDBJ databases">
        <authorList>
            <person name="Yamashiro T."/>
            <person name="Shiraishi A."/>
            <person name="Satake H."/>
            <person name="Nakayama K."/>
        </authorList>
    </citation>
    <scope>NUCLEOTIDE SEQUENCE</scope>
</reference>